<feature type="signal peptide" evidence="1">
    <location>
        <begin position="1"/>
        <end position="21"/>
    </location>
</feature>
<reference evidence="2 3" key="2">
    <citation type="journal article" date="2023" name="Plant Pathol.">
        <title>Dismantling and reorganizing Pseudomonas marginalis sensu#lato.</title>
        <authorList>
            <person name="Sawada H."/>
            <person name="Fujikawa T."/>
            <person name="Satou M."/>
        </authorList>
    </citation>
    <scope>NUCLEOTIDE SEQUENCE [LARGE SCALE GENOMIC DNA]</scope>
    <source>
        <strain evidence="2 3">MAFF 302030</strain>
    </source>
</reference>
<gene>
    <name evidence="2" type="ORF">M1B34_01150</name>
</gene>
<keyword evidence="1" id="KW-0732">Signal</keyword>
<feature type="chain" id="PRO_5040953423" evidence="1">
    <location>
        <begin position="22"/>
        <end position="90"/>
    </location>
</feature>
<name>A0A9X1YU45_9PSED</name>
<evidence type="ECO:0000256" key="1">
    <source>
        <dbReference type="SAM" id="SignalP"/>
    </source>
</evidence>
<dbReference type="EMBL" id="JALQCW010000003">
    <property type="protein sequence ID" value="MCK9796390.1"/>
    <property type="molecule type" value="Genomic_DNA"/>
</dbReference>
<sequence>MMKLPILCCAALLAAPWAADAIEPGPSSAQQQETENWLQLQRRNLAASPTPQTATPVERELALQRWLKKYQYEIPDLYDPDAAGKVEIKR</sequence>
<accession>A0A9X1YU45</accession>
<protein>
    <submittedName>
        <fullName evidence="2">DUF3613 domain-containing protein</fullName>
    </submittedName>
</protein>
<dbReference type="AlphaFoldDB" id="A0A9X1YU45"/>
<reference evidence="2 3" key="1">
    <citation type="journal article" date="2022" name="Int. J. Syst. Evol. Microbiol.">
        <title>Pseudomonas aegrilactucae sp. nov. and Pseudomonas morbosilactucae sp. nov., pathogens causing bacterial rot of lettuce in Japan.</title>
        <authorList>
            <person name="Sawada H."/>
            <person name="Fujikawa T."/>
            <person name="Satou M."/>
        </authorList>
    </citation>
    <scope>NUCLEOTIDE SEQUENCE [LARGE SCALE GENOMIC DNA]</scope>
    <source>
        <strain evidence="2 3">MAFF 302030</strain>
    </source>
</reference>
<evidence type="ECO:0000313" key="3">
    <source>
        <dbReference type="Proteomes" id="UP001155059"/>
    </source>
</evidence>
<proteinExistence type="predicted"/>
<dbReference type="RefSeq" id="WP_268264211.1">
    <property type="nucleotide sequence ID" value="NZ_JALQCW010000003.1"/>
</dbReference>
<dbReference type="InterPro" id="IPR022053">
    <property type="entry name" value="DUF3613"/>
</dbReference>
<evidence type="ECO:0000313" key="2">
    <source>
        <dbReference type="EMBL" id="MCK9796390.1"/>
    </source>
</evidence>
<dbReference type="Pfam" id="PF12266">
    <property type="entry name" value="DUF3613"/>
    <property type="match status" value="1"/>
</dbReference>
<organism evidence="2 3">
    <name type="scientific">Pseudomonas morbosilactucae</name>
    <dbReference type="NCBI Taxonomy" id="2938197"/>
    <lineage>
        <taxon>Bacteria</taxon>
        <taxon>Pseudomonadati</taxon>
        <taxon>Pseudomonadota</taxon>
        <taxon>Gammaproteobacteria</taxon>
        <taxon>Pseudomonadales</taxon>
        <taxon>Pseudomonadaceae</taxon>
        <taxon>Pseudomonas</taxon>
    </lineage>
</organism>
<dbReference type="Proteomes" id="UP001155059">
    <property type="component" value="Unassembled WGS sequence"/>
</dbReference>
<comment type="caution">
    <text evidence="2">The sequence shown here is derived from an EMBL/GenBank/DDBJ whole genome shotgun (WGS) entry which is preliminary data.</text>
</comment>